<feature type="repeat" description="ANK" evidence="9">
    <location>
        <begin position="217"/>
        <end position="249"/>
    </location>
</feature>
<dbReference type="Pfam" id="PF00023">
    <property type="entry name" value="Ank"/>
    <property type="match status" value="2"/>
</dbReference>
<feature type="domain" description="Death" evidence="10">
    <location>
        <begin position="1356"/>
        <end position="1403"/>
    </location>
</feature>
<feature type="domain" description="ZU5" evidence="11">
    <location>
        <begin position="1007"/>
        <end position="1153"/>
    </location>
</feature>
<dbReference type="Gene3D" id="1.25.40.20">
    <property type="entry name" value="Ankyrin repeat-containing domain"/>
    <property type="match status" value="3"/>
</dbReference>
<evidence type="ECO:0000256" key="9">
    <source>
        <dbReference type="PROSITE-ProRule" id="PRU00023"/>
    </source>
</evidence>
<dbReference type="PANTHER" id="PTHR24123:SF71">
    <property type="entry name" value="ANKYRIN 1, ERYTHROCYTIC A ISOFORM X1"/>
    <property type="match status" value="1"/>
</dbReference>
<reference evidence="13" key="1">
    <citation type="submission" date="2018-06" db="EMBL/GenBank/DDBJ databases">
        <title>Genome assembly of Danube salmon.</title>
        <authorList>
            <person name="Macqueen D.J."/>
            <person name="Gundappa M.K."/>
        </authorList>
    </citation>
    <scope>NUCLEOTIDE SEQUENCE [LARGE SCALE GENOMIC DNA]</scope>
</reference>
<dbReference type="FunFam" id="2.60.220.30:FF:000001">
    <property type="entry name" value="Ankyrin-3 isoform 2"/>
    <property type="match status" value="1"/>
</dbReference>
<feature type="repeat" description="ANK" evidence="9">
    <location>
        <begin position="695"/>
        <end position="727"/>
    </location>
</feature>
<dbReference type="Gene3D" id="2.60.40.2660">
    <property type="match status" value="1"/>
</dbReference>
<evidence type="ECO:0000259" key="11">
    <source>
        <dbReference type="PROSITE" id="PS51145"/>
    </source>
</evidence>
<evidence type="ECO:0000256" key="2">
    <source>
        <dbReference type="ARBA" id="ARBA00004370"/>
    </source>
</evidence>
<dbReference type="Ensembl" id="ENSHHUT00000086673.1">
    <property type="protein sequence ID" value="ENSHHUP00000084037.1"/>
    <property type="gene ID" value="ENSHHUG00000047770.1"/>
</dbReference>
<dbReference type="InterPro" id="IPR036770">
    <property type="entry name" value="Ankyrin_rpt-contain_sf"/>
</dbReference>
<dbReference type="InterPro" id="IPR000906">
    <property type="entry name" value="ZU5_dom"/>
</dbReference>
<dbReference type="InterPro" id="IPR011029">
    <property type="entry name" value="DEATH-like_dom_sf"/>
</dbReference>
<evidence type="ECO:0000256" key="4">
    <source>
        <dbReference type="ARBA" id="ARBA00022553"/>
    </source>
</evidence>
<dbReference type="SUPFAM" id="SSF48403">
    <property type="entry name" value="Ankyrin repeat"/>
    <property type="match status" value="2"/>
</dbReference>
<name>A0A4W5R636_9TELE</name>
<feature type="repeat" description="ANK" evidence="9">
    <location>
        <begin position="662"/>
        <end position="694"/>
    </location>
</feature>
<sequence length="1586" mass="174810">MCLSSPPSISLVSLHQADAVTSFLRAARSGNMDKAIDHIKNGIDINTANQNGLNGLHLASKEGHVKMVLELLHGGIDVETQTKKGNTALHIAALAGQEQVVAELVNYGANINAQSQKGFTPLYMAAQENHLEVVKFLLENGANQSIPTEDGFTPLAVALQQGHENVVALLINYGTKGKVRLPALHIAARNDDTRTAAVLLQNDPNADVLSKVGTHRTGFTPLHIAAHYENLSVAQLLLNRGANVNFTPKNGITPLHIASRRGNVIMVRLLLDRGAQIDAKTKDELTPLHCAARNGHVRIIEILLDQGAPIQAKTKNGLSPIHMSAQGDHMDCVRQLMQYNAAIDDVTLDHLTPLHVAAHCGHHRMAKVLLDKGAKPNSRALGFCQGERDDCFIVCFFSPQSGLTPLHVASFMGHRKIVTILVQKGASPSNDFTHTHTIRTTFNLLASSPHDYQHHMYVPLLPLSCPSPHPVQDDQTPLHCACRMGHKELVKLLLEHKANPNSTTTSGHTPLHIAAREGHAQTTRILLDMEAQQTKMTKKGFTPLHVASKYGKVDVAELLLERGGNPNAAGKVRVVEHREEGRTGVWWFICVCLLYLQNGLTSLHVAQNQVEVASSLLQYGASANAESLQGVTPLHLAAQEGRPDMVALLISKQANVNLGNKSGLTPLHLVAQEGHVGIADILAKQGASVYAATRMGYTPLHVACHYGNVKMVKFLLQQQANVNSKTKVGYTALHQAAQQGHTDIVTSLLKHGAQPNEIATNGTSALSIAKRLGYISVIDVLKLVTEETTTTEKHRMSFPETVDEILDVSEDEGTQHLQYVTDRTQEDRFTEIETLVCCPMMWGRLSFVRFLVSFMVDARGGSMRGSRHNGLRVIIPPRTCAAPTRITCRLVKPQKLTTPPPLVEGEGLASRIISLGPASMQFLGPVIVEIPHFAALGRGDRELVVLRSENGSVWKEHRNRYGDDVLETILNGMDEELESQEELGKKRIRRIISTDFPLYFAVVSRVQQESDLIGPEGGQLTSKLVPLVQASFPETAVTKRVRLGLQAQPVPDELVAKLLGNQATFSPVVTVEPRRRKFHRPIGLCIPLPPSWRESPRDSGEGDTTSLRLLCSVIGGTAPAQWEDITGTTKLIYSKDCANFTTNVSARFWLADCPRTAEAMSFANLLYRELSAVPYMAKFVVFAKMNEVREGRLRCYCMTDDKMDKTLEQHENFSEVARSRDIEVMEGMPLHLECSGNLVPVRKATQQPRCFSFQAFRDNRLPVSVKVRDSSKDHSGFLSFLRKSTKYEDSQHVLCNLNITMPLCIKAAGSEDRRRTLTPLALRERYSALNEPAMGKGACHPIHMILHTDYHCLPTELARELQFSVDDINKIRVENPNSLLEQSSALLSLWATCEGKRANSKYLRSHIGQWILPVHPLILYSSSPLTHRTVLHWLLDLHVRLVHPIFVLLAFLVISGQNVMHIASGSLRSVLTYVHAALDRELGEAEGVADEEENVTTRVVRRRVILKGDEAKDLPGEQVSEEQFTDEHGNIVTKKIVRKVVRRGKGSGDEGGQEWSVSVDGSLQDELEAEAEQFMNYAVLSSKVGH</sequence>
<protein>
    <submittedName>
        <fullName evidence="12">Ankyrin 1</fullName>
    </submittedName>
</protein>
<dbReference type="FunFam" id="2.60.40.2660:FF:000002">
    <property type="entry name" value="Ankyrin-1 isoform B"/>
    <property type="match status" value="1"/>
</dbReference>
<evidence type="ECO:0000256" key="6">
    <source>
        <dbReference type="ARBA" id="ARBA00023043"/>
    </source>
</evidence>
<evidence type="ECO:0000256" key="7">
    <source>
        <dbReference type="ARBA" id="ARBA00023136"/>
    </source>
</evidence>
<dbReference type="Pfam" id="PF13637">
    <property type="entry name" value="Ank_4"/>
    <property type="match status" value="3"/>
</dbReference>
<dbReference type="Pfam" id="PF12796">
    <property type="entry name" value="Ank_2"/>
    <property type="match status" value="4"/>
</dbReference>
<organism evidence="12 13">
    <name type="scientific">Hucho hucho</name>
    <name type="common">huchen</name>
    <dbReference type="NCBI Taxonomy" id="62062"/>
    <lineage>
        <taxon>Eukaryota</taxon>
        <taxon>Metazoa</taxon>
        <taxon>Chordata</taxon>
        <taxon>Craniata</taxon>
        <taxon>Vertebrata</taxon>
        <taxon>Euteleostomi</taxon>
        <taxon>Actinopterygii</taxon>
        <taxon>Neopterygii</taxon>
        <taxon>Teleostei</taxon>
        <taxon>Protacanthopterygii</taxon>
        <taxon>Salmoniformes</taxon>
        <taxon>Salmonidae</taxon>
        <taxon>Salmoninae</taxon>
        <taxon>Hucho</taxon>
    </lineage>
</organism>
<dbReference type="FunFam" id="1.25.40.20:FF:000003">
    <property type="entry name" value="Ankyrin, isoform B"/>
    <property type="match status" value="1"/>
</dbReference>
<dbReference type="PANTHER" id="PTHR24123">
    <property type="entry name" value="ANKYRIN REPEAT-CONTAINING"/>
    <property type="match status" value="1"/>
</dbReference>
<dbReference type="Gene3D" id="2.60.220.30">
    <property type="match status" value="2"/>
</dbReference>
<keyword evidence="4" id="KW-0597">Phosphoprotein</keyword>
<dbReference type="InterPro" id="IPR002110">
    <property type="entry name" value="Ankyrin_rpt"/>
</dbReference>
<keyword evidence="7" id="KW-0472">Membrane</keyword>
<reference evidence="12" key="2">
    <citation type="submission" date="2025-08" db="UniProtKB">
        <authorList>
            <consortium name="Ensembl"/>
        </authorList>
    </citation>
    <scope>IDENTIFICATION</scope>
</reference>
<feature type="repeat" description="ANK" evidence="9">
    <location>
        <begin position="349"/>
        <end position="381"/>
    </location>
</feature>
<accession>A0A4W5R636</accession>
<dbReference type="GO" id="GO:0016020">
    <property type="term" value="C:membrane"/>
    <property type="evidence" value="ECO:0007669"/>
    <property type="project" value="UniProtKB-SubCell"/>
</dbReference>
<dbReference type="InterPro" id="IPR040745">
    <property type="entry name" value="Ankyrin_UPA"/>
</dbReference>
<dbReference type="PRINTS" id="PR01415">
    <property type="entry name" value="ANKYRIN"/>
</dbReference>
<dbReference type="Proteomes" id="UP000314982">
    <property type="component" value="Unassembled WGS sequence"/>
</dbReference>
<dbReference type="SUPFAM" id="SSF47986">
    <property type="entry name" value="DEATH domain"/>
    <property type="match status" value="1"/>
</dbReference>
<feature type="repeat" description="ANK" evidence="9">
    <location>
        <begin position="250"/>
        <end position="282"/>
    </location>
</feature>
<feature type="repeat" description="ANK" evidence="9">
    <location>
        <begin position="728"/>
        <end position="760"/>
    </location>
</feature>
<evidence type="ECO:0000313" key="13">
    <source>
        <dbReference type="Proteomes" id="UP000314982"/>
    </source>
</evidence>
<feature type="repeat" description="ANK" evidence="9">
    <location>
        <begin position="401"/>
        <end position="427"/>
    </location>
</feature>
<dbReference type="GeneTree" id="ENSGT00940000155760"/>
<dbReference type="InterPro" id="IPR000488">
    <property type="entry name" value="Death_dom"/>
</dbReference>
<feature type="repeat" description="ANK" evidence="9">
    <location>
        <begin position="150"/>
        <end position="174"/>
    </location>
</feature>
<dbReference type="SMART" id="SM00248">
    <property type="entry name" value="ANK"/>
    <property type="match status" value="19"/>
</dbReference>
<keyword evidence="5" id="KW-0677">Repeat</keyword>
<feature type="repeat" description="ANK" evidence="9">
    <location>
        <begin position="473"/>
        <end position="505"/>
    </location>
</feature>
<feature type="repeat" description="ANK" evidence="9">
    <location>
        <begin position="506"/>
        <end position="538"/>
    </location>
</feature>
<dbReference type="PROSITE" id="PS50017">
    <property type="entry name" value="DEATH_DOMAIN"/>
    <property type="match status" value="1"/>
</dbReference>
<dbReference type="FunFam" id="1.25.40.20:FF:000428">
    <property type="entry name" value="Ankyrin, isoform B"/>
    <property type="match status" value="1"/>
</dbReference>
<feature type="repeat" description="ANK" evidence="9">
    <location>
        <begin position="316"/>
        <end position="348"/>
    </location>
</feature>
<keyword evidence="13" id="KW-1185">Reference proteome</keyword>
<dbReference type="Pfam" id="PF00531">
    <property type="entry name" value="Death"/>
    <property type="match status" value="1"/>
</dbReference>
<comment type="subcellular location">
    <subcellularLocation>
        <location evidence="1">Cytoplasm</location>
        <location evidence="1">Cytoskeleton</location>
    </subcellularLocation>
    <subcellularLocation>
        <location evidence="2">Membrane</location>
    </subcellularLocation>
</comment>
<evidence type="ECO:0000256" key="1">
    <source>
        <dbReference type="ARBA" id="ARBA00004245"/>
    </source>
</evidence>
<evidence type="ECO:0000256" key="3">
    <source>
        <dbReference type="ARBA" id="ARBA00022490"/>
    </source>
</evidence>
<dbReference type="PROSITE" id="PS50088">
    <property type="entry name" value="ANK_REPEAT"/>
    <property type="match status" value="17"/>
</dbReference>
<dbReference type="PROSITE" id="PS50297">
    <property type="entry name" value="ANK_REP_REGION"/>
    <property type="match status" value="17"/>
</dbReference>
<dbReference type="PROSITE" id="PS51145">
    <property type="entry name" value="ZU5"/>
    <property type="match status" value="2"/>
</dbReference>
<evidence type="ECO:0000256" key="5">
    <source>
        <dbReference type="ARBA" id="ARBA00022737"/>
    </source>
</evidence>
<dbReference type="GO" id="GO:0005856">
    <property type="term" value="C:cytoskeleton"/>
    <property type="evidence" value="ECO:0007669"/>
    <property type="project" value="UniProtKB-SubCell"/>
</dbReference>
<evidence type="ECO:0000259" key="10">
    <source>
        <dbReference type="PROSITE" id="PS50017"/>
    </source>
</evidence>
<dbReference type="SMART" id="SM00218">
    <property type="entry name" value="ZU5"/>
    <property type="match status" value="1"/>
</dbReference>
<dbReference type="Pfam" id="PF17809">
    <property type="entry name" value="UPA_2"/>
    <property type="match status" value="1"/>
</dbReference>
<dbReference type="Gene3D" id="1.10.533.10">
    <property type="entry name" value="Death Domain, Fas"/>
    <property type="match status" value="1"/>
</dbReference>
<feature type="repeat" description="ANK" evidence="9">
    <location>
        <begin position="539"/>
        <end position="571"/>
    </location>
</feature>
<dbReference type="GO" id="GO:0007165">
    <property type="term" value="P:signal transduction"/>
    <property type="evidence" value="ECO:0007669"/>
    <property type="project" value="InterPro"/>
</dbReference>
<feature type="repeat" description="ANK" evidence="9">
    <location>
        <begin position="283"/>
        <end position="315"/>
    </location>
</feature>
<reference evidence="12" key="3">
    <citation type="submission" date="2025-09" db="UniProtKB">
        <authorList>
            <consortium name="Ensembl"/>
        </authorList>
    </citation>
    <scope>IDENTIFICATION</scope>
</reference>
<feature type="repeat" description="ANK" evidence="9">
    <location>
        <begin position="629"/>
        <end position="661"/>
    </location>
</feature>
<evidence type="ECO:0000256" key="8">
    <source>
        <dbReference type="ARBA" id="ARBA00023212"/>
    </source>
</evidence>
<feature type="domain" description="ZU5" evidence="11">
    <location>
        <begin position="850"/>
        <end position="1005"/>
    </location>
</feature>
<feature type="repeat" description="ANK" evidence="9">
    <location>
        <begin position="51"/>
        <end position="83"/>
    </location>
</feature>
<dbReference type="Pfam" id="PF00791">
    <property type="entry name" value="ZU5"/>
    <property type="match status" value="1"/>
</dbReference>
<dbReference type="FunFam" id="1.25.40.20:FF:000002">
    <property type="entry name" value="Ankyrin-2 isoform 2"/>
    <property type="match status" value="1"/>
</dbReference>
<dbReference type="InterPro" id="IPR051165">
    <property type="entry name" value="Multifunctional_ANK_Repeat"/>
</dbReference>
<feature type="repeat" description="ANK" evidence="9">
    <location>
        <begin position="84"/>
        <end position="116"/>
    </location>
</feature>
<keyword evidence="3" id="KW-0963">Cytoplasm</keyword>
<keyword evidence="8" id="KW-0206">Cytoskeleton</keyword>
<evidence type="ECO:0000313" key="12">
    <source>
        <dbReference type="Ensembl" id="ENSHHUP00000084037.1"/>
    </source>
</evidence>
<dbReference type="FunFam" id="2.60.220.30:FF:000002">
    <property type="entry name" value="Ankyrin-3 isoform 2"/>
    <property type="match status" value="1"/>
</dbReference>
<keyword evidence="6 9" id="KW-0040">ANK repeat</keyword>
<feature type="repeat" description="ANK" evidence="9">
    <location>
        <begin position="117"/>
        <end position="149"/>
    </location>
</feature>
<proteinExistence type="predicted"/>